<evidence type="ECO:0000313" key="2">
    <source>
        <dbReference type="Proteomes" id="UP000789901"/>
    </source>
</evidence>
<evidence type="ECO:0000313" key="1">
    <source>
        <dbReference type="EMBL" id="CAG8783735.1"/>
    </source>
</evidence>
<dbReference type="Proteomes" id="UP000789901">
    <property type="component" value="Unassembled WGS sequence"/>
</dbReference>
<organism evidence="1 2">
    <name type="scientific">Gigaspora margarita</name>
    <dbReference type="NCBI Taxonomy" id="4874"/>
    <lineage>
        <taxon>Eukaryota</taxon>
        <taxon>Fungi</taxon>
        <taxon>Fungi incertae sedis</taxon>
        <taxon>Mucoromycota</taxon>
        <taxon>Glomeromycotina</taxon>
        <taxon>Glomeromycetes</taxon>
        <taxon>Diversisporales</taxon>
        <taxon>Gigasporaceae</taxon>
        <taxon>Gigaspora</taxon>
    </lineage>
</organism>
<reference evidence="1 2" key="1">
    <citation type="submission" date="2021-06" db="EMBL/GenBank/DDBJ databases">
        <authorList>
            <person name="Kallberg Y."/>
            <person name="Tangrot J."/>
            <person name="Rosling A."/>
        </authorList>
    </citation>
    <scope>NUCLEOTIDE SEQUENCE [LARGE SCALE GENOMIC DNA]</scope>
    <source>
        <strain evidence="1 2">120-4 pot B 10/14</strain>
    </source>
</reference>
<keyword evidence="2" id="KW-1185">Reference proteome</keyword>
<protein>
    <submittedName>
        <fullName evidence="1">23705_t:CDS:1</fullName>
    </submittedName>
</protein>
<comment type="caution">
    <text evidence="1">The sequence shown here is derived from an EMBL/GenBank/DDBJ whole genome shotgun (WGS) entry which is preliminary data.</text>
</comment>
<name>A0ABN7VLL4_GIGMA</name>
<accession>A0ABN7VLL4</accession>
<gene>
    <name evidence="1" type="ORF">GMARGA_LOCUS20098</name>
</gene>
<sequence length="275" mass="31875">MHIRVLRPGHVPVPKKNLAIASKDISEMMHCEACQTTDSAKFWSLGGEMWKKAVNNNKLSKQAKNTNIDEDAENEIAREENEGTKIELSEAIKMLAKILYEREYVRHEEPIYSFNEMRQLFQKIQPLMKDFFDQICLAAWPLNFDIANYLDSVGTSNEGINTMANLGITLTARSVNRNKRRTSNAYEEYVGIVDYELIVRHLDERFIVNLGVSYYFHSQNSKKICSKDELIDRLTVHSYNNRIENKTNNQHIRDSILFNFIKNDLKSVVGYMNAL</sequence>
<proteinExistence type="predicted"/>
<dbReference type="EMBL" id="CAJVQB010017321">
    <property type="protein sequence ID" value="CAG8783735.1"/>
    <property type="molecule type" value="Genomic_DNA"/>
</dbReference>